<feature type="domain" description="MD-2-related lipid-recognition" evidence="2">
    <location>
        <begin position="90"/>
        <end position="217"/>
    </location>
</feature>
<dbReference type="AlphaFoldDB" id="A0A3L5TRI7"/>
<accession>A0A3L5TRI7</accession>
<comment type="caution">
    <text evidence="3">The sequence shown here is derived from an EMBL/GenBank/DDBJ whole genome shotgun (WGS) entry which is preliminary data.</text>
</comment>
<dbReference type="Pfam" id="PF02221">
    <property type="entry name" value="E1_DerP2_DerF2"/>
    <property type="match status" value="1"/>
</dbReference>
<feature type="compositionally biased region" description="Basic and acidic residues" evidence="1">
    <location>
        <begin position="60"/>
        <end position="69"/>
    </location>
</feature>
<dbReference type="Proteomes" id="UP000266721">
    <property type="component" value="Unassembled WGS sequence"/>
</dbReference>
<dbReference type="EMBL" id="KV588538">
    <property type="protein sequence ID" value="OPL22353.1"/>
    <property type="molecule type" value="Genomic_DNA"/>
</dbReference>
<evidence type="ECO:0000256" key="1">
    <source>
        <dbReference type="SAM" id="MobiDB-lite"/>
    </source>
</evidence>
<protein>
    <recommendedName>
        <fullName evidence="2">MD-2-related lipid-recognition domain-containing protein</fullName>
    </recommendedName>
</protein>
<dbReference type="InterPro" id="IPR003172">
    <property type="entry name" value="ML_dom"/>
</dbReference>
<organism evidence="3 4">
    <name type="scientific">Mytilus galloprovincialis</name>
    <name type="common">Mediterranean mussel</name>
    <dbReference type="NCBI Taxonomy" id="29158"/>
    <lineage>
        <taxon>Eukaryota</taxon>
        <taxon>Metazoa</taxon>
        <taxon>Spiralia</taxon>
        <taxon>Lophotrochozoa</taxon>
        <taxon>Mollusca</taxon>
        <taxon>Bivalvia</taxon>
        <taxon>Autobranchia</taxon>
        <taxon>Pteriomorphia</taxon>
        <taxon>Mytilida</taxon>
        <taxon>Mytiloidea</taxon>
        <taxon>Mytilidae</taxon>
        <taxon>Mytilinae</taxon>
        <taxon>Mytilus</taxon>
    </lineage>
</organism>
<feature type="non-terminal residue" evidence="3">
    <location>
        <position position="1"/>
    </location>
</feature>
<evidence type="ECO:0000313" key="4">
    <source>
        <dbReference type="Proteomes" id="UP000266721"/>
    </source>
</evidence>
<feature type="region of interest" description="Disordered" evidence="1">
    <location>
        <begin position="60"/>
        <end position="87"/>
    </location>
</feature>
<name>A0A3L5TRI7_MYTGA</name>
<keyword evidence="4" id="KW-1185">Reference proteome</keyword>
<gene>
    <name evidence="3" type="ORF">AM593_01220</name>
</gene>
<proteinExistence type="predicted"/>
<sequence length="229" mass="25856">MFCRSLRNWRRARFHLLSAFDEPLSSKMLKSFVLVFCIATGLITAEAGLVKEMEQHSIINSDHKTDHTNQKSGTTKPKSGHAISCGPPDSKINVTWSPISPKSGDVLSLYFDFTFNEEFTNGIYSLKWYSRLDMSTPWREATGISSRIKCEDVEEYLKASDVNTKQTPRKCPFQKGEKIVGSTEFTDMKEIPFGYNSLVVSMKNQNGHVTACGNATIFLQIPDYDDDDE</sequence>
<reference evidence="3 4" key="1">
    <citation type="journal article" date="2016" name="PLoS ONE">
        <title>A First Insight into the Genome of the Filter-Feeder Mussel Mytilus galloprovincialis.</title>
        <authorList>
            <person name="Murgarella M."/>
            <person name="Puiu D."/>
            <person name="Novoa B."/>
            <person name="Figueras A."/>
            <person name="Posada D."/>
            <person name="Canchaya C."/>
        </authorList>
    </citation>
    <scope>NUCLEOTIDE SEQUENCE [LARGE SCALE GENOMIC DNA]</scope>
    <source>
        <tissue evidence="3">Muscle</tissue>
    </source>
</reference>
<evidence type="ECO:0000313" key="3">
    <source>
        <dbReference type="EMBL" id="OPL22353.1"/>
    </source>
</evidence>
<evidence type="ECO:0000259" key="2">
    <source>
        <dbReference type="Pfam" id="PF02221"/>
    </source>
</evidence>